<evidence type="ECO:0008006" key="3">
    <source>
        <dbReference type="Google" id="ProtNLM"/>
    </source>
</evidence>
<dbReference type="Proteomes" id="UP001596500">
    <property type="component" value="Unassembled WGS sequence"/>
</dbReference>
<keyword evidence="2" id="KW-1185">Reference proteome</keyword>
<protein>
    <recommendedName>
        <fullName evidence="3">Acyl dehydratase</fullName>
    </recommendedName>
</protein>
<proteinExistence type="predicted"/>
<comment type="caution">
    <text evidence="1">The sequence shown here is derived from an EMBL/GenBank/DDBJ whole genome shotgun (WGS) entry which is preliminary data.</text>
</comment>
<accession>A0ABW2RP50</accession>
<dbReference type="RefSeq" id="WP_379867014.1">
    <property type="nucleotide sequence ID" value="NZ_JBHTBW010000062.1"/>
</dbReference>
<evidence type="ECO:0000313" key="2">
    <source>
        <dbReference type="Proteomes" id="UP001596500"/>
    </source>
</evidence>
<dbReference type="InterPro" id="IPR029069">
    <property type="entry name" value="HotDog_dom_sf"/>
</dbReference>
<evidence type="ECO:0000313" key="1">
    <source>
        <dbReference type="EMBL" id="MFC7442855.1"/>
    </source>
</evidence>
<dbReference type="Gene3D" id="3.10.129.10">
    <property type="entry name" value="Hotdog Thioesterase"/>
    <property type="match status" value="1"/>
</dbReference>
<dbReference type="PANTHER" id="PTHR43437:SF3">
    <property type="entry name" value="HYDROXYACYL-THIOESTER DEHYDRATASE TYPE 2, MITOCHONDRIAL"/>
    <property type="match status" value="1"/>
</dbReference>
<organism evidence="1 2">
    <name type="scientific">Laceyella putida</name>
    <dbReference type="NCBI Taxonomy" id="110101"/>
    <lineage>
        <taxon>Bacteria</taxon>
        <taxon>Bacillati</taxon>
        <taxon>Bacillota</taxon>
        <taxon>Bacilli</taxon>
        <taxon>Bacillales</taxon>
        <taxon>Thermoactinomycetaceae</taxon>
        <taxon>Laceyella</taxon>
    </lineage>
</organism>
<reference evidence="2" key="1">
    <citation type="journal article" date="2019" name="Int. J. Syst. Evol. Microbiol.">
        <title>The Global Catalogue of Microorganisms (GCM) 10K type strain sequencing project: providing services to taxonomists for standard genome sequencing and annotation.</title>
        <authorList>
            <consortium name="The Broad Institute Genomics Platform"/>
            <consortium name="The Broad Institute Genome Sequencing Center for Infectious Disease"/>
            <person name="Wu L."/>
            <person name="Ma J."/>
        </authorList>
    </citation>
    <scope>NUCLEOTIDE SEQUENCE [LARGE SCALE GENOMIC DNA]</scope>
    <source>
        <strain evidence="2">CGMCC 1.12942</strain>
    </source>
</reference>
<dbReference type="InterPro" id="IPR050965">
    <property type="entry name" value="UPF0336/Enoyl-CoA_hydratase"/>
</dbReference>
<dbReference type="PANTHER" id="PTHR43437">
    <property type="entry name" value="HYDROXYACYL-THIOESTER DEHYDRATASE TYPE 2, MITOCHONDRIAL-RELATED"/>
    <property type="match status" value="1"/>
</dbReference>
<sequence length="157" mass="17755">MSLKGLEPKGKTYESLSLGERIEETKTVQWRDVFLYLGLADDHNPLFSQGAYAERTEFERVIVPPNVLVNWLSALVSMKLPGPGSLVKGMRFHFPDPLFIEEEVVLSLEICRKLDHEKKITLLAKGMSGAKVVAEGELEVRPPRPLKPLFKDAYDNF</sequence>
<gene>
    <name evidence="1" type="ORF">ACFQNG_17415</name>
</gene>
<dbReference type="SUPFAM" id="SSF54637">
    <property type="entry name" value="Thioesterase/thiol ester dehydrase-isomerase"/>
    <property type="match status" value="1"/>
</dbReference>
<dbReference type="EMBL" id="JBHTBW010000062">
    <property type="protein sequence ID" value="MFC7442855.1"/>
    <property type="molecule type" value="Genomic_DNA"/>
</dbReference>
<name>A0ABW2RP50_9BACL</name>